<name>A0A0D0QD84_9RHOB</name>
<reference evidence="4 5" key="1">
    <citation type="submission" date="2013-01" db="EMBL/GenBank/DDBJ databases">
        <authorList>
            <person name="Fiebig A."/>
            <person name="Goeker M."/>
            <person name="Klenk H.-P.P."/>
        </authorList>
    </citation>
    <scope>NUCLEOTIDE SEQUENCE [LARGE SCALE GENOMIC DNA]</scope>
    <source>
        <strain evidence="4 5">DSM 24838</strain>
    </source>
</reference>
<proteinExistence type="predicted"/>
<dbReference type="PANTHER" id="PTHR43818:SF11">
    <property type="entry name" value="BCDNA.GH03377"/>
    <property type="match status" value="1"/>
</dbReference>
<dbReference type="Proteomes" id="UP000035100">
    <property type="component" value="Unassembled WGS sequence"/>
</dbReference>
<evidence type="ECO:0000256" key="1">
    <source>
        <dbReference type="ARBA" id="ARBA00023002"/>
    </source>
</evidence>
<protein>
    <submittedName>
        <fullName evidence="4">Putative dehydrogenase</fullName>
    </submittedName>
</protein>
<dbReference type="Gene3D" id="3.30.360.10">
    <property type="entry name" value="Dihydrodipicolinate Reductase, domain 2"/>
    <property type="match status" value="1"/>
</dbReference>
<dbReference type="PANTHER" id="PTHR43818">
    <property type="entry name" value="BCDNA.GH03377"/>
    <property type="match status" value="1"/>
</dbReference>
<accession>A0A0D0QD84</accession>
<keyword evidence="1" id="KW-0560">Oxidoreductase</keyword>
<keyword evidence="5" id="KW-1185">Reference proteome</keyword>
<dbReference type="InterPro" id="IPR055170">
    <property type="entry name" value="GFO_IDH_MocA-like_dom"/>
</dbReference>
<dbReference type="Pfam" id="PF01408">
    <property type="entry name" value="GFO_IDH_MocA"/>
    <property type="match status" value="1"/>
</dbReference>
<gene>
    <name evidence="4" type="ORF">Wenmar_01231</name>
</gene>
<dbReference type="Gene3D" id="3.40.50.720">
    <property type="entry name" value="NAD(P)-binding Rossmann-like Domain"/>
    <property type="match status" value="1"/>
</dbReference>
<comment type="caution">
    <text evidence="4">The sequence shown here is derived from an EMBL/GenBank/DDBJ whole genome shotgun (WGS) entry which is preliminary data.</text>
</comment>
<evidence type="ECO:0000313" key="5">
    <source>
        <dbReference type="Proteomes" id="UP000035100"/>
    </source>
</evidence>
<dbReference type="SUPFAM" id="SSF55347">
    <property type="entry name" value="Glyceraldehyde-3-phosphate dehydrogenase-like, C-terminal domain"/>
    <property type="match status" value="1"/>
</dbReference>
<feature type="domain" description="GFO/IDH/MocA-like oxidoreductase" evidence="3">
    <location>
        <begin position="130"/>
        <end position="252"/>
    </location>
</feature>
<evidence type="ECO:0000313" key="4">
    <source>
        <dbReference type="EMBL" id="KIQ70272.1"/>
    </source>
</evidence>
<dbReference type="EMBL" id="AONG01000006">
    <property type="protein sequence ID" value="KIQ70272.1"/>
    <property type="molecule type" value="Genomic_DNA"/>
</dbReference>
<dbReference type="InterPro" id="IPR000683">
    <property type="entry name" value="Gfo/Idh/MocA-like_OxRdtase_N"/>
</dbReference>
<dbReference type="AlphaFoldDB" id="A0A0D0QD84"/>
<dbReference type="SUPFAM" id="SSF51735">
    <property type="entry name" value="NAD(P)-binding Rossmann-fold domains"/>
    <property type="match status" value="1"/>
</dbReference>
<organism evidence="4 5">
    <name type="scientific">Wenxinia marina DSM 24838</name>
    <dbReference type="NCBI Taxonomy" id="1123501"/>
    <lineage>
        <taxon>Bacteria</taxon>
        <taxon>Pseudomonadati</taxon>
        <taxon>Pseudomonadota</taxon>
        <taxon>Alphaproteobacteria</taxon>
        <taxon>Rhodobacterales</taxon>
        <taxon>Roseobacteraceae</taxon>
        <taxon>Wenxinia</taxon>
    </lineage>
</organism>
<evidence type="ECO:0000259" key="3">
    <source>
        <dbReference type="Pfam" id="PF22725"/>
    </source>
</evidence>
<dbReference type="Pfam" id="PF22725">
    <property type="entry name" value="GFO_IDH_MocA_C3"/>
    <property type="match status" value="1"/>
</dbReference>
<dbReference type="InterPro" id="IPR036291">
    <property type="entry name" value="NAD(P)-bd_dom_sf"/>
</dbReference>
<evidence type="ECO:0000259" key="2">
    <source>
        <dbReference type="Pfam" id="PF01408"/>
    </source>
</evidence>
<dbReference type="STRING" id="1123501.Wenmar_01231"/>
<sequence>MTVRFALLGTWHVHALDHLNWALRHEQAEVAVVWDGDETRGRAFAAAHGLPFEESLAAALASDAIDAVIVDCETTDHPQVISAALAAGKHVFTEKVLAVDPGDAATLARQARDAGLVLWVSLQRLGEAPHRTIRQIVAEGSIGRVVSSRIRYAHGGAFGTPPIPKEFFEASAAGGGVMIDLGAHPAYLAMMIHGESPVSVSAETSSIAGLGIEDNAAYIMRFPSGAISVAEVSFVNDRFSFSTEVTGTSGMLACGPVDTIVRLRRAGEDAWIAQPPVPASDDMLSQFIDELRSPGRGDALLTLATEVSSVIGSAYRSAKDVRG</sequence>
<dbReference type="InterPro" id="IPR050463">
    <property type="entry name" value="Gfo/Idh/MocA_oxidrdct_glycsds"/>
</dbReference>
<dbReference type="OrthoDB" id="9815825at2"/>
<dbReference type="GO" id="GO:0016491">
    <property type="term" value="F:oxidoreductase activity"/>
    <property type="evidence" value="ECO:0007669"/>
    <property type="project" value="UniProtKB-KW"/>
</dbReference>
<dbReference type="RefSeq" id="WP_081617084.1">
    <property type="nucleotide sequence ID" value="NZ_KB902288.1"/>
</dbReference>
<dbReference type="GO" id="GO:0000166">
    <property type="term" value="F:nucleotide binding"/>
    <property type="evidence" value="ECO:0007669"/>
    <property type="project" value="InterPro"/>
</dbReference>
<feature type="domain" description="Gfo/Idh/MocA-like oxidoreductase N-terminal" evidence="2">
    <location>
        <begin position="4"/>
        <end position="120"/>
    </location>
</feature>